<accession>A0ABT3NR10</accession>
<feature type="domain" description="Thiamine pyrophosphate enzyme N-terminal TPP-binding" evidence="5">
    <location>
        <begin position="12"/>
        <end position="126"/>
    </location>
</feature>
<dbReference type="Gene3D" id="3.40.50.1220">
    <property type="entry name" value="TPP-binding domain"/>
    <property type="match status" value="1"/>
</dbReference>
<dbReference type="Pfam" id="PF02776">
    <property type="entry name" value="TPP_enzyme_N"/>
    <property type="match status" value="1"/>
</dbReference>
<dbReference type="InterPro" id="IPR011766">
    <property type="entry name" value="TPP_enzyme_TPP-bd"/>
</dbReference>
<feature type="domain" description="Thiamine pyrophosphate enzyme TPP-binding" evidence="4">
    <location>
        <begin position="380"/>
        <end position="525"/>
    </location>
</feature>
<evidence type="ECO:0000256" key="2">
    <source>
        <dbReference type="ARBA" id="ARBA00007812"/>
    </source>
</evidence>
<dbReference type="SUPFAM" id="SSF52467">
    <property type="entry name" value="DHS-like NAD/FAD-binding domain"/>
    <property type="match status" value="1"/>
</dbReference>
<dbReference type="InterPro" id="IPR045229">
    <property type="entry name" value="TPP_enz"/>
</dbReference>
<reference evidence="6 7" key="1">
    <citation type="submission" date="2022-10" db="EMBL/GenBank/DDBJ databases">
        <title>Roseococcus glaciei nov., sp. nov., isolated from glacier.</title>
        <authorList>
            <person name="Liu Q."/>
            <person name="Xin Y.-H."/>
        </authorList>
    </citation>
    <scope>NUCLEOTIDE SEQUENCE [LARGE SCALE GENOMIC DNA]</scope>
    <source>
        <strain evidence="6 7">MDT2-1-1</strain>
    </source>
</reference>
<evidence type="ECO:0000256" key="3">
    <source>
        <dbReference type="ARBA" id="ARBA00023052"/>
    </source>
</evidence>
<dbReference type="Pfam" id="PF02775">
    <property type="entry name" value="TPP_enzyme_C"/>
    <property type="match status" value="1"/>
</dbReference>
<evidence type="ECO:0000256" key="1">
    <source>
        <dbReference type="ARBA" id="ARBA00001964"/>
    </source>
</evidence>
<dbReference type="PANTHER" id="PTHR18968:SF166">
    <property type="entry name" value="2-HYDROXYACYL-COA LYASE 2"/>
    <property type="match status" value="1"/>
</dbReference>
<dbReference type="SUPFAM" id="SSF52518">
    <property type="entry name" value="Thiamin diphosphate-binding fold (THDP-binding)"/>
    <property type="match status" value="2"/>
</dbReference>
<gene>
    <name evidence="6" type="ORF">OF850_03100</name>
</gene>
<organism evidence="6 7">
    <name type="scientific">Sabulicella glaciei</name>
    <dbReference type="NCBI Taxonomy" id="2984948"/>
    <lineage>
        <taxon>Bacteria</taxon>
        <taxon>Pseudomonadati</taxon>
        <taxon>Pseudomonadota</taxon>
        <taxon>Alphaproteobacteria</taxon>
        <taxon>Acetobacterales</taxon>
        <taxon>Acetobacteraceae</taxon>
        <taxon>Sabulicella</taxon>
    </lineage>
</organism>
<keyword evidence="3" id="KW-0786">Thiamine pyrophosphate</keyword>
<dbReference type="EMBL" id="JAPFQI010000001">
    <property type="protein sequence ID" value="MCW8084604.1"/>
    <property type="molecule type" value="Genomic_DNA"/>
</dbReference>
<dbReference type="Proteomes" id="UP001526430">
    <property type="component" value="Unassembled WGS sequence"/>
</dbReference>
<sequence length="537" mass="55927">MPDGQATEARLRGADLLWRALEAGGVTRVFSLSGNHIMPIYDAGFGSPIEIVHVRHEAAAVHMADAWARLTGQVGVALVTGGQGHSNAVAALPTALASETAVLLLSGHAPLNELGTGAFQETPQVEMAAPLCKGAWLARDAAGLPAEMARAFRLARSGRPGPVHVSLPTDVTEAHASAAMPDPADFLPVEEPVDAAPLARFLVGAERPLVLAGPSLNNPEGRAALARLERGSGLPVLLMESPRGLNDPSLGDFATCLGEADAVLLLGKQLDFTLRFGRGTKARFALAEPDSALVARAERLLGDRLALRLDAAPLAAAQALAGVATAHPAKEWAESVWSATAHRPAAWKDLAGRRGAPIHPATLGAALQPFLEDAVLVADGGEIGQWMQATLRAPERIVNGVAGSIGAGLPFALASSAARPGKRVLAVMGDGTAGFHIAELDTAVRHNLPFVAVVGNDNKWNAEYQIQKRDYGANRAHGCELAPGTRYDLVAQGFGAHGEFVERAEDLGPALERAFASGRPALVNVMIEGLPAPSLKR</sequence>
<proteinExistence type="inferred from homology"/>
<dbReference type="InterPro" id="IPR029061">
    <property type="entry name" value="THDP-binding"/>
</dbReference>
<comment type="cofactor">
    <cofactor evidence="1">
        <name>thiamine diphosphate</name>
        <dbReference type="ChEBI" id="CHEBI:58937"/>
    </cofactor>
</comment>
<dbReference type="CDD" id="cd02004">
    <property type="entry name" value="TPP_BZL_OCoD_HPCL"/>
    <property type="match status" value="1"/>
</dbReference>
<name>A0ABT3NR10_9PROT</name>
<dbReference type="RefSeq" id="WP_301588255.1">
    <property type="nucleotide sequence ID" value="NZ_JAPFQI010000001.1"/>
</dbReference>
<comment type="similarity">
    <text evidence="2">Belongs to the TPP enzyme family.</text>
</comment>
<comment type="caution">
    <text evidence="6">The sequence shown here is derived from an EMBL/GenBank/DDBJ whole genome shotgun (WGS) entry which is preliminary data.</text>
</comment>
<evidence type="ECO:0000259" key="4">
    <source>
        <dbReference type="Pfam" id="PF02775"/>
    </source>
</evidence>
<dbReference type="Gene3D" id="3.40.50.970">
    <property type="match status" value="2"/>
</dbReference>
<protein>
    <submittedName>
        <fullName evidence="6">Thiamine pyrophosphate-binding protein</fullName>
    </submittedName>
</protein>
<evidence type="ECO:0000259" key="5">
    <source>
        <dbReference type="Pfam" id="PF02776"/>
    </source>
</evidence>
<evidence type="ECO:0000313" key="6">
    <source>
        <dbReference type="EMBL" id="MCW8084604.1"/>
    </source>
</evidence>
<keyword evidence="7" id="KW-1185">Reference proteome</keyword>
<dbReference type="InterPro" id="IPR012001">
    <property type="entry name" value="Thiamin_PyroP_enz_TPP-bd_dom"/>
</dbReference>
<dbReference type="InterPro" id="IPR029035">
    <property type="entry name" value="DHS-like_NAD/FAD-binding_dom"/>
</dbReference>
<dbReference type="PANTHER" id="PTHR18968">
    <property type="entry name" value="THIAMINE PYROPHOSPHATE ENZYMES"/>
    <property type="match status" value="1"/>
</dbReference>
<dbReference type="CDD" id="cd07035">
    <property type="entry name" value="TPP_PYR_POX_like"/>
    <property type="match status" value="1"/>
</dbReference>
<evidence type="ECO:0000313" key="7">
    <source>
        <dbReference type="Proteomes" id="UP001526430"/>
    </source>
</evidence>